<dbReference type="PANTHER" id="PTHR37206">
    <property type="entry name" value="TRANSMEMBRANE PROTEIN"/>
    <property type="match status" value="1"/>
</dbReference>
<proteinExistence type="predicted"/>
<sequence>MVAESYSAVTEQGKLAEPPQPPLPLLKELMGETHRLPLHATVSQPPKIPWSMVTIRNHLDNDNNNPPIIFPPINHENLHISTEKILHVHADNQQHSFSDSISDSDLDSDSNSSSTFSPSNSSPSPPSPLVLASDLTVTPAYAAPGWFDSWMKILCAKVRLFCSSFVSSRGVFLTFRSAAFTAVLMAFLYFRRRRRMRNGEESKGRLIGIIKERDEKINQLLDQISRMNQVLLAFQRVPTSSP</sequence>
<protein>
    <recommendedName>
        <fullName evidence="5">Transmembrane protein</fullName>
    </recommendedName>
</protein>
<dbReference type="Proteomes" id="UP001632038">
    <property type="component" value="Unassembled WGS sequence"/>
</dbReference>
<keyword evidence="4" id="KW-1185">Reference proteome</keyword>
<evidence type="ECO:0000313" key="4">
    <source>
        <dbReference type="Proteomes" id="UP001632038"/>
    </source>
</evidence>
<organism evidence="3 4">
    <name type="scientific">Castilleja foliolosa</name>
    <dbReference type="NCBI Taxonomy" id="1961234"/>
    <lineage>
        <taxon>Eukaryota</taxon>
        <taxon>Viridiplantae</taxon>
        <taxon>Streptophyta</taxon>
        <taxon>Embryophyta</taxon>
        <taxon>Tracheophyta</taxon>
        <taxon>Spermatophyta</taxon>
        <taxon>Magnoliopsida</taxon>
        <taxon>eudicotyledons</taxon>
        <taxon>Gunneridae</taxon>
        <taxon>Pentapetalae</taxon>
        <taxon>asterids</taxon>
        <taxon>lamiids</taxon>
        <taxon>Lamiales</taxon>
        <taxon>Orobanchaceae</taxon>
        <taxon>Pedicularideae</taxon>
        <taxon>Castillejinae</taxon>
        <taxon>Castilleja</taxon>
    </lineage>
</organism>
<keyword evidence="2" id="KW-0472">Membrane</keyword>
<keyword evidence="2" id="KW-1133">Transmembrane helix</keyword>
<keyword evidence="2" id="KW-0812">Transmembrane</keyword>
<comment type="caution">
    <text evidence="3">The sequence shown here is derived from an EMBL/GenBank/DDBJ whole genome shotgun (WGS) entry which is preliminary data.</text>
</comment>
<feature type="compositionally biased region" description="Low complexity" evidence="1">
    <location>
        <begin position="109"/>
        <end position="122"/>
    </location>
</feature>
<evidence type="ECO:0000256" key="2">
    <source>
        <dbReference type="SAM" id="Phobius"/>
    </source>
</evidence>
<dbReference type="EMBL" id="JAVIJP010000017">
    <property type="protein sequence ID" value="KAL3640547.1"/>
    <property type="molecule type" value="Genomic_DNA"/>
</dbReference>
<dbReference type="PANTHER" id="PTHR37206:SF1">
    <property type="entry name" value="TRANSMEMBRANE PROTEIN"/>
    <property type="match status" value="1"/>
</dbReference>
<feature type="transmembrane region" description="Helical" evidence="2">
    <location>
        <begin position="170"/>
        <end position="190"/>
    </location>
</feature>
<gene>
    <name evidence="3" type="ORF">CASFOL_015515</name>
</gene>
<feature type="region of interest" description="Disordered" evidence="1">
    <location>
        <begin position="1"/>
        <end position="21"/>
    </location>
</feature>
<evidence type="ECO:0000313" key="3">
    <source>
        <dbReference type="EMBL" id="KAL3640547.1"/>
    </source>
</evidence>
<reference evidence="4" key="1">
    <citation type="journal article" date="2024" name="IScience">
        <title>Strigolactones Initiate the Formation of Haustorium-like Structures in Castilleja.</title>
        <authorList>
            <person name="Buerger M."/>
            <person name="Peterson D."/>
            <person name="Chory J."/>
        </authorList>
    </citation>
    <scope>NUCLEOTIDE SEQUENCE [LARGE SCALE GENOMIC DNA]</scope>
</reference>
<evidence type="ECO:0008006" key="5">
    <source>
        <dbReference type="Google" id="ProtNLM"/>
    </source>
</evidence>
<name>A0ABD3DHU0_9LAMI</name>
<accession>A0ABD3DHU0</accession>
<feature type="region of interest" description="Disordered" evidence="1">
    <location>
        <begin position="97"/>
        <end position="127"/>
    </location>
</feature>
<evidence type="ECO:0000256" key="1">
    <source>
        <dbReference type="SAM" id="MobiDB-lite"/>
    </source>
</evidence>
<dbReference type="AlphaFoldDB" id="A0ABD3DHU0"/>